<dbReference type="Gene3D" id="3.40.1050.10">
    <property type="entry name" value="Carbonic anhydrase"/>
    <property type="match status" value="1"/>
</dbReference>
<accession>A0A0W0Z829</accession>
<sequence>MKDRRIMPLLWLSWNCRYNNQDFKYQEKDIKQMNTIKRFGMVMTLLASSASYAASLPVPDPLLKMSKVTSATKQANMTPKQALQRLKEGNLRFVGAQMKQRNFLAQAKQSSYGQYPWAIILNCMDSRSVPELFFDQGLADLFILRVAGNVLSDDLLGSMEYATKAVGTPLIVVLGHTSCGAVAGACQGVRLGHLDNVLDKIKPVIAQSQKETGTDNCGHDALLNEIAKNNALRAAAQIREQSPIISELIAKGKVGIVAGMHDIKTGKVTFFEEGRLLPGGKN</sequence>
<dbReference type="AlphaFoldDB" id="A0A0W0Z829"/>
<comment type="cofactor">
    <cofactor evidence="2">
        <name>Zn(2+)</name>
        <dbReference type="ChEBI" id="CHEBI:29105"/>
    </cofactor>
    <text evidence="2">Binds 1 zinc ion per subunit.</text>
</comment>
<evidence type="ECO:0000313" key="4">
    <source>
        <dbReference type="Proteomes" id="UP000054877"/>
    </source>
</evidence>
<reference evidence="3 4" key="1">
    <citation type="submission" date="2015-11" db="EMBL/GenBank/DDBJ databases">
        <title>Genomic analysis of 38 Legionella species identifies large and diverse effector repertoires.</title>
        <authorList>
            <person name="Burstein D."/>
            <person name="Amaro F."/>
            <person name="Zusman T."/>
            <person name="Lifshitz Z."/>
            <person name="Cohen O."/>
            <person name="Gilbert J.A."/>
            <person name="Pupko T."/>
            <person name="Shuman H.A."/>
            <person name="Segal G."/>
        </authorList>
    </citation>
    <scope>NUCLEOTIDE SEQUENCE [LARGE SCALE GENOMIC DNA]</scope>
    <source>
        <strain evidence="3 4">Mt.St.Helens-9</strain>
    </source>
</reference>
<dbReference type="SMART" id="SM00947">
    <property type="entry name" value="Pro_CA"/>
    <property type="match status" value="1"/>
</dbReference>
<evidence type="ECO:0000256" key="1">
    <source>
        <dbReference type="ARBA" id="ARBA00006217"/>
    </source>
</evidence>
<keyword evidence="2" id="KW-0479">Metal-binding</keyword>
<dbReference type="InterPro" id="IPR036874">
    <property type="entry name" value="Carbonic_anhydrase_sf"/>
</dbReference>
<feature type="binding site" evidence="2">
    <location>
        <position position="179"/>
    </location>
    <ligand>
        <name>Zn(2+)</name>
        <dbReference type="ChEBI" id="CHEBI:29105"/>
    </ligand>
</feature>
<protein>
    <submittedName>
        <fullName evidence="3">Carbonic anhydrase</fullName>
        <ecNumber evidence="3">4.2.1.1</ecNumber>
    </submittedName>
</protein>
<feature type="binding site" evidence="2">
    <location>
        <position position="176"/>
    </location>
    <ligand>
        <name>Zn(2+)</name>
        <dbReference type="ChEBI" id="CHEBI:29105"/>
    </ligand>
</feature>
<dbReference type="Proteomes" id="UP000054877">
    <property type="component" value="Unassembled WGS sequence"/>
</dbReference>
<dbReference type="EC" id="4.2.1.1" evidence="3"/>
<comment type="caution">
    <text evidence="3">The sequence shown here is derived from an EMBL/GenBank/DDBJ whole genome shotgun (WGS) entry which is preliminary data.</text>
</comment>
<dbReference type="PANTHER" id="PTHR11002">
    <property type="entry name" value="CARBONIC ANHYDRASE"/>
    <property type="match status" value="1"/>
</dbReference>
<evidence type="ECO:0000313" key="3">
    <source>
        <dbReference type="EMBL" id="KTD65260.1"/>
    </source>
</evidence>
<dbReference type="InterPro" id="IPR001765">
    <property type="entry name" value="Carbonic_anhydrase"/>
</dbReference>
<evidence type="ECO:0000256" key="2">
    <source>
        <dbReference type="PIRSR" id="PIRSR601765-1"/>
    </source>
</evidence>
<dbReference type="CDD" id="cd03378">
    <property type="entry name" value="beta_CA_cladeC"/>
    <property type="match status" value="1"/>
</dbReference>
<dbReference type="STRING" id="452.Lspi_0720"/>
<dbReference type="PANTHER" id="PTHR11002:SF79">
    <property type="entry name" value="CARBONIC ANHYDRASE 2"/>
    <property type="match status" value="1"/>
</dbReference>
<feature type="binding site" evidence="2">
    <location>
        <position position="125"/>
    </location>
    <ligand>
        <name>Zn(2+)</name>
        <dbReference type="ChEBI" id="CHEBI:29105"/>
    </ligand>
</feature>
<name>A0A0W0Z829_LEGSP</name>
<keyword evidence="4" id="KW-1185">Reference proteome</keyword>
<dbReference type="GO" id="GO:0004089">
    <property type="term" value="F:carbonate dehydratase activity"/>
    <property type="evidence" value="ECO:0007669"/>
    <property type="project" value="UniProtKB-EC"/>
</dbReference>
<feature type="binding site" evidence="2">
    <location>
        <position position="123"/>
    </location>
    <ligand>
        <name>Zn(2+)</name>
        <dbReference type="ChEBI" id="CHEBI:29105"/>
    </ligand>
</feature>
<dbReference type="PATRIC" id="fig|452.5.peg.790"/>
<organism evidence="3 4">
    <name type="scientific">Legionella spiritensis</name>
    <dbReference type="NCBI Taxonomy" id="452"/>
    <lineage>
        <taxon>Bacteria</taxon>
        <taxon>Pseudomonadati</taxon>
        <taxon>Pseudomonadota</taxon>
        <taxon>Gammaproteobacteria</taxon>
        <taxon>Legionellales</taxon>
        <taxon>Legionellaceae</taxon>
        <taxon>Legionella</taxon>
    </lineage>
</organism>
<dbReference type="SUPFAM" id="SSF53056">
    <property type="entry name" value="beta-carbonic anhydrase, cab"/>
    <property type="match status" value="1"/>
</dbReference>
<proteinExistence type="inferred from homology"/>
<dbReference type="GO" id="GO:0008270">
    <property type="term" value="F:zinc ion binding"/>
    <property type="evidence" value="ECO:0007669"/>
    <property type="project" value="InterPro"/>
</dbReference>
<gene>
    <name evidence="3" type="ORF">Lspi_0720</name>
</gene>
<keyword evidence="3" id="KW-0456">Lyase</keyword>
<comment type="similarity">
    <text evidence="1">Belongs to the beta-class carbonic anhydrase family.</text>
</comment>
<keyword evidence="2" id="KW-0862">Zinc</keyword>
<dbReference type="EMBL" id="LNYX01000008">
    <property type="protein sequence ID" value="KTD65260.1"/>
    <property type="molecule type" value="Genomic_DNA"/>
</dbReference>
<dbReference type="Pfam" id="PF00484">
    <property type="entry name" value="Pro_CA"/>
    <property type="match status" value="1"/>
</dbReference>